<keyword evidence="2" id="KW-0472">Membrane</keyword>
<dbReference type="Proteomes" id="UP000464577">
    <property type="component" value="Chromosome"/>
</dbReference>
<gene>
    <name evidence="3" type="ORF">GJR95_36275</name>
</gene>
<feature type="transmembrane region" description="Helical" evidence="2">
    <location>
        <begin position="220"/>
        <end position="239"/>
    </location>
</feature>
<dbReference type="KEGG" id="senf:GJR95_36275"/>
<feature type="transmembrane region" description="Helical" evidence="2">
    <location>
        <begin position="31"/>
        <end position="49"/>
    </location>
</feature>
<keyword evidence="2" id="KW-0812">Transmembrane</keyword>
<protein>
    <recommendedName>
        <fullName evidence="5">DUF2306 domain-containing protein</fullName>
    </recommendedName>
</protein>
<evidence type="ECO:0000313" key="4">
    <source>
        <dbReference type="Proteomes" id="UP000464577"/>
    </source>
</evidence>
<evidence type="ECO:0008006" key="5">
    <source>
        <dbReference type="Google" id="ProtNLM"/>
    </source>
</evidence>
<proteinExistence type="predicted"/>
<feature type="transmembrane region" description="Helical" evidence="2">
    <location>
        <begin position="196"/>
        <end position="213"/>
    </location>
</feature>
<feature type="transmembrane region" description="Helical" evidence="2">
    <location>
        <begin position="69"/>
        <end position="88"/>
    </location>
</feature>
<evidence type="ECO:0000313" key="3">
    <source>
        <dbReference type="EMBL" id="QHW00145.1"/>
    </source>
</evidence>
<sequence>MNKFSTPAGTAQPASTMDQNPAIQSTRRDRYFFVVMAVLFPILVLLGFVPDYQVILSGEVKVHWFTHVHGAIMTAWLGVFLMQSVLAVRGKLALHRKLGLLSVGLGVLVWLTMGIVTFRALIGNNPPMADGQFDILFIQLYGMLLFGVFFTWGILVRKNGASHKRLLLLATLVIMQAAIDRIRFLPGIQAGVFPRFLYLDALLIPLFIYDWLMFRRIHTITGLGLLLIGSLQVGIILGWESPVWHQFWFNRISPFVEQVVEVKLSNAQTAPLLGDYGDKTWHMTVSHVDSLLYLQLPGQPRLELGAISDTRLFVRTINWKLLFVKGPDGRVTKVINDQISIVWEARRLK</sequence>
<evidence type="ECO:0000256" key="1">
    <source>
        <dbReference type="SAM" id="MobiDB-lite"/>
    </source>
</evidence>
<reference evidence="3 4" key="1">
    <citation type="submission" date="2019-11" db="EMBL/GenBank/DDBJ databases">
        <title>Spirosoma endbachense sp. nov., isolated from a natural salt meadow.</title>
        <authorList>
            <person name="Rojas J."/>
            <person name="Ambika Manirajan B."/>
            <person name="Ratering S."/>
            <person name="Suarez C."/>
            <person name="Geissler-Plaum R."/>
            <person name="Schnell S."/>
        </authorList>
    </citation>
    <scope>NUCLEOTIDE SEQUENCE [LARGE SCALE GENOMIC DNA]</scope>
    <source>
        <strain evidence="3 4">I-24</strain>
    </source>
</reference>
<dbReference type="EMBL" id="CP045997">
    <property type="protein sequence ID" value="QHW00145.1"/>
    <property type="molecule type" value="Genomic_DNA"/>
</dbReference>
<keyword evidence="4" id="KW-1185">Reference proteome</keyword>
<feature type="region of interest" description="Disordered" evidence="1">
    <location>
        <begin position="1"/>
        <end position="20"/>
    </location>
</feature>
<name>A0A6P1W5H5_9BACT</name>
<feature type="transmembrane region" description="Helical" evidence="2">
    <location>
        <begin position="100"/>
        <end position="123"/>
    </location>
</feature>
<keyword evidence="2" id="KW-1133">Transmembrane helix</keyword>
<feature type="transmembrane region" description="Helical" evidence="2">
    <location>
        <begin position="135"/>
        <end position="154"/>
    </location>
</feature>
<organism evidence="3 4">
    <name type="scientific">Spirosoma endbachense</name>
    <dbReference type="NCBI Taxonomy" id="2666025"/>
    <lineage>
        <taxon>Bacteria</taxon>
        <taxon>Pseudomonadati</taxon>
        <taxon>Bacteroidota</taxon>
        <taxon>Cytophagia</taxon>
        <taxon>Cytophagales</taxon>
        <taxon>Cytophagaceae</taxon>
        <taxon>Spirosoma</taxon>
    </lineage>
</organism>
<accession>A0A6P1W5H5</accession>
<dbReference type="RefSeq" id="WP_162390535.1">
    <property type="nucleotide sequence ID" value="NZ_CP045997.1"/>
</dbReference>
<dbReference type="AlphaFoldDB" id="A0A6P1W5H5"/>
<evidence type="ECO:0000256" key="2">
    <source>
        <dbReference type="SAM" id="Phobius"/>
    </source>
</evidence>